<evidence type="ECO:0000259" key="1">
    <source>
        <dbReference type="Pfam" id="PF09836"/>
    </source>
</evidence>
<reference evidence="3" key="1">
    <citation type="submission" date="2017-05" db="EMBL/GenBank/DDBJ databases">
        <authorList>
            <person name="Rodrigo-Torres L."/>
            <person name="Arahal R. D."/>
            <person name="Lucena T."/>
        </authorList>
    </citation>
    <scope>NUCLEOTIDE SEQUENCE [LARGE SCALE GENOMIC DNA]</scope>
    <source>
        <strain evidence="3">CECT 8649</strain>
    </source>
</reference>
<organism evidence="2 3">
    <name type="scientific">Pelagimonas phthalicica</name>
    <dbReference type="NCBI Taxonomy" id="1037362"/>
    <lineage>
        <taxon>Bacteria</taxon>
        <taxon>Pseudomonadati</taxon>
        <taxon>Pseudomonadota</taxon>
        <taxon>Alphaproteobacteria</taxon>
        <taxon>Rhodobacterales</taxon>
        <taxon>Roseobacteraceae</taxon>
        <taxon>Pelagimonas</taxon>
    </lineage>
</organism>
<dbReference type="OrthoDB" id="4146344at2"/>
<dbReference type="InterPro" id="IPR018640">
    <property type="entry name" value="DUF2063"/>
</dbReference>
<accession>A0A238JF60</accession>
<proteinExistence type="predicted"/>
<dbReference type="Proteomes" id="UP000225972">
    <property type="component" value="Unassembled WGS sequence"/>
</dbReference>
<protein>
    <recommendedName>
        <fullName evidence="1">Putative DNA-binding domain-containing protein</fullName>
    </recommendedName>
</protein>
<name>A0A238JF60_9RHOB</name>
<dbReference type="RefSeq" id="WP_099246831.1">
    <property type="nucleotide sequence ID" value="NZ_FXXP01000002.1"/>
</dbReference>
<dbReference type="EMBL" id="FXXP01000002">
    <property type="protein sequence ID" value="SMX29055.1"/>
    <property type="molecule type" value="Genomic_DNA"/>
</dbReference>
<evidence type="ECO:0000313" key="3">
    <source>
        <dbReference type="Proteomes" id="UP000225972"/>
    </source>
</evidence>
<evidence type="ECO:0000313" key="2">
    <source>
        <dbReference type="EMBL" id="SMX29055.1"/>
    </source>
</evidence>
<feature type="domain" description="Putative DNA-binding" evidence="1">
    <location>
        <begin position="3"/>
        <end position="94"/>
    </location>
</feature>
<gene>
    <name evidence="2" type="ORF">TRP8649_03186</name>
</gene>
<sequence>MVTQTEFEAALLDAERPVPEGLVDGQGAPAGRRYAVYRNNVAVSLSEALETAFPAVAKLIGPENFAKAAGMYLRREQPGSPLMMFYGAGFPEFLASLEPLKPIGYLSDVARLEMALRESYHAADAPVLDPAVFQGMEEEDLMASRLGIAPSVRIIHSPWPVLSVYNFTMIEGSPQPQPTAEDVLVARPDYDPTPYLLPKGGADFVQALQQGQSFGDALGAAGDDFDLGATLALLLQGGALTDLKRP</sequence>
<dbReference type="AlphaFoldDB" id="A0A238JF60"/>
<dbReference type="InterPro" id="IPR044922">
    <property type="entry name" value="DUF2063_N_sf"/>
</dbReference>
<dbReference type="Gene3D" id="1.10.150.690">
    <property type="entry name" value="DUF2063"/>
    <property type="match status" value="1"/>
</dbReference>
<keyword evidence="3" id="KW-1185">Reference proteome</keyword>
<dbReference type="Pfam" id="PF09836">
    <property type="entry name" value="DUF2063"/>
    <property type="match status" value="1"/>
</dbReference>